<evidence type="ECO:0000256" key="1">
    <source>
        <dbReference type="SAM" id="MobiDB-lite"/>
    </source>
</evidence>
<dbReference type="OrthoDB" id="414243at2759"/>
<dbReference type="EMBL" id="KN823057">
    <property type="protein sequence ID" value="KIO24641.1"/>
    <property type="molecule type" value="Genomic_DNA"/>
</dbReference>
<dbReference type="HOGENOM" id="CLU_1598556_0_0_1"/>
<dbReference type="SMART" id="SM00736">
    <property type="entry name" value="CADG"/>
    <property type="match status" value="1"/>
</dbReference>
<dbReference type="Proteomes" id="UP000054248">
    <property type="component" value="Unassembled WGS sequence"/>
</dbReference>
<evidence type="ECO:0000313" key="4">
    <source>
        <dbReference type="Proteomes" id="UP000054248"/>
    </source>
</evidence>
<dbReference type="InterPro" id="IPR006644">
    <property type="entry name" value="Cadg"/>
</dbReference>
<accession>A0A0C3QF33</accession>
<dbReference type="Pfam" id="PF05345">
    <property type="entry name" value="He_PIG"/>
    <property type="match status" value="1"/>
</dbReference>
<feature type="non-terminal residue" evidence="3">
    <location>
        <position position="167"/>
    </location>
</feature>
<gene>
    <name evidence="3" type="ORF">M407DRAFT_25979</name>
</gene>
<keyword evidence="4" id="KW-1185">Reference proteome</keyword>
<reference evidence="3 4" key="1">
    <citation type="submission" date="2014-04" db="EMBL/GenBank/DDBJ databases">
        <authorList>
            <consortium name="DOE Joint Genome Institute"/>
            <person name="Kuo A."/>
            <person name="Girlanda M."/>
            <person name="Perotto S."/>
            <person name="Kohler A."/>
            <person name="Nagy L.G."/>
            <person name="Floudas D."/>
            <person name="Copeland A."/>
            <person name="Barry K.W."/>
            <person name="Cichocki N."/>
            <person name="Veneault-Fourrey C."/>
            <person name="LaButti K."/>
            <person name="Lindquist E.A."/>
            <person name="Lipzen A."/>
            <person name="Lundell T."/>
            <person name="Morin E."/>
            <person name="Murat C."/>
            <person name="Sun H."/>
            <person name="Tunlid A."/>
            <person name="Henrissat B."/>
            <person name="Grigoriev I.V."/>
            <person name="Hibbett D.S."/>
            <person name="Martin F."/>
            <person name="Nordberg H.P."/>
            <person name="Cantor M.N."/>
            <person name="Hua S.X."/>
        </authorList>
    </citation>
    <scope>NUCLEOTIDE SEQUENCE [LARGE SCALE GENOMIC DNA]</scope>
    <source>
        <strain evidence="3 4">MUT 4182</strain>
    </source>
</reference>
<proteinExistence type="predicted"/>
<dbReference type="GO" id="GO:0016020">
    <property type="term" value="C:membrane"/>
    <property type="evidence" value="ECO:0007669"/>
    <property type="project" value="InterPro"/>
</dbReference>
<dbReference type="AlphaFoldDB" id="A0A0C3QF33"/>
<dbReference type="InterPro" id="IPR013783">
    <property type="entry name" value="Ig-like_fold"/>
</dbReference>
<reference evidence="4" key="2">
    <citation type="submission" date="2015-01" db="EMBL/GenBank/DDBJ databases">
        <title>Evolutionary Origins and Diversification of the Mycorrhizal Mutualists.</title>
        <authorList>
            <consortium name="DOE Joint Genome Institute"/>
            <consortium name="Mycorrhizal Genomics Consortium"/>
            <person name="Kohler A."/>
            <person name="Kuo A."/>
            <person name="Nagy L.G."/>
            <person name="Floudas D."/>
            <person name="Copeland A."/>
            <person name="Barry K.W."/>
            <person name="Cichocki N."/>
            <person name="Veneault-Fourrey C."/>
            <person name="LaButti K."/>
            <person name="Lindquist E.A."/>
            <person name="Lipzen A."/>
            <person name="Lundell T."/>
            <person name="Morin E."/>
            <person name="Murat C."/>
            <person name="Riley R."/>
            <person name="Ohm R."/>
            <person name="Sun H."/>
            <person name="Tunlid A."/>
            <person name="Henrissat B."/>
            <person name="Grigoriev I.V."/>
            <person name="Hibbett D.S."/>
            <person name="Martin F."/>
        </authorList>
    </citation>
    <scope>NUCLEOTIDE SEQUENCE [LARGE SCALE GENOMIC DNA]</scope>
    <source>
        <strain evidence="4">MUT 4182</strain>
    </source>
</reference>
<evidence type="ECO:0000259" key="2">
    <source>
        <dbReference type="SMART" id="SM00736"/>
    </source>
</evidence>
<dbReference type="GO" id="GO:0005509">
    <property type="term" value="F:calcium ion binding"/>
    <property type="evidence" value="ECO:0007669"/>
    <property type="project" value="InterPro"/>
</dbReference>
<evidence type="ECO:0000313" key="3">
    <source>
        <dbReference type="EMBL" id="KIO24641.1"/>
    </source>
</evidence>
<dbReference type="STRING" id="1051891.A0A0C3QF33"/>
<sequence>MALHTLHPPSFNSLVTLPLASFLTSFLLIALFPEFTNAASIRYDLKSQSPQVGYIGKPYEWTFSPTTFRPDQSGHDGSSLSYHVPTLPAWLSFDPSTRTFSGTPSASDVGSVNVQVVVSEVDDSNSVDSFRLIISDASPPEQHRSLASQFVPDNESISSASVVPATE</sequence>
<dbReference type="SUPFAM" id="SSF49313">
    <property type="entry name" value="Cadherin-like"/>
    <property type="match status" value="1"/>
</dbReference>
<dbReference type="Gene3D" id="2.60.40.10">
    <property type="entry name" value="Immunoglobulins"/>
    <property type="match status" value="1"/>
</dbReference>
<feature type="region of interest" description="Disordered" evidence="1">
    <location>
        <begin position="144"/>
        <end position="167"/>
    </location>
</feature>
<protein>
    <recommendedName>
        <fullName evidence="2">Dystroglycan-type cadherin-like domain-containing protein</fullName>
    </recommendedName>
</protein>
<organism evidence="3 4">
    <name type="scientific">Tulasnella calospora MUT 4182</name>
    <dbReference type="NCBI Taxonomy" id="1051891"/>
    <lineage>
        <taxon>Eukaryota</taxon>
        <taxon>Fungi</taxon>
        <taxon>Dikarya</taxon>
        <taxon>Basidiomycota</taxon>
        <taxon>Agaricomycotina</taxon>
        <taxon>Agaricomycetes</taxon>
        <taxon>Cantharellales</taxon>
        <taxon>Tulasnellaceae</taxon>
        <taxon>Tulasnella</taxon>
    </lineage>
</organism>
<dbReference type="InterPro" id="IPR015919">
    <property type="entry name" value="Cadherin-like_sf"/>
</dbReference>
<name>A0A0C3QF33_9AGAM</name>
<feature type="domain" description="Dystroglycan-type cadherin-like" evidence="2">
    <location>
        <begin position="50"/>
        <end position="141"/>
    </location>
</feature>